<dbReference type="AlphaFoldDB" id="A0A8J3SJF3"/>
<feature type="DNA-binding region" description="H-T-H motif" evidence="2">
    <location>
        <begin position="20"/>
        <end position="39"/>
    </location>
</feature>
<dbReference type="PANTHER" id="PTHR30055:SF146">
    <property type="entry name" value="HTH-TYPE TRANSCRIPTIONAL DUAL REGULATOR CECR"/>
    <property type="match status" value="1"/>
</dbReference>
<keyword evidence="1 2" id="KW-0238">DNA-binding</keyword>
<feature type="domain" description="HTH tetR-type" evidence="3">
    <location>
        <begin position="1"/>
        <end position="57"/>
    </location>
</feature>
<reference evidence="4 5" key="1">
    <citation type="submission" date="2021-01" db="EMBL/GenBank/DDBJ databases">
        <title>Whole genome shotgun sequence of Planobispora siamensis NBRC 107568.</title>
        <authorList>
            <person name="Komaki H."/>
            <person name="Tamura T."/>
        </authorList>
    </citation>
    <scope>NUCLEOTIDE SEQUENCE [LARGE SCALE GENOMIC DNA]</scope>
    <source>
        <strain evidence="4 5">NBRC 107568</strain>
    </source>
</reference>
<proteinExistence type="predicted"/>
<dbReference type="Pfam" id="PF00440">
    <property type="entry name" value="TetR_N"/>
    <property type="match status" value="1"/>
</dbReference>
<dbReference type="EMBL" id="BOOJ01000012">
    <property type="protein sequence ID" value="GIH90748.1"/>
    <property type="molecule type" value="Genomic_DNA"/>
</dbReference>
<evidence type="ECO:0000256" key="1">
    <source>
        <dbReference type="ARBA" id="ARBA00023125"/>
    </source>
</evidence>
<dbReference type="Proteomes" id="UP000619788">
    <property type="component" value="Unassembled WGS sequence"/>
</dbReference>
<dbReference type="GO" id="GO:0000976">
    <property type="term" value="F:transcription cis-regulatory region binding"/>
    <property type="evidence" value="ECO:0007669"/>
    <property type="project" value="TreeGrafter"/>
</dbReference>
<dbReference type="PANTHER" id="PTHR30055">
    <property type="entry name" value="HTH-TYPE TRANSCRIPTIONAL REGULATOR RUTR"/>
    <property type="match status" value="1"/>
</dbReference>
<evidence type="ECO:0000313" key="4">
    <source>
        <dbReference type="EMBL" id="GIH90748.1"/>
    </source>
</evidence>
<dbReference type="SUPFAM" id="SSF46689">
    <property type="entry name" value="Homeodomain-like"/>
    <property type="match status" value="1"/>
</dbReference>
<dbReference type="InterPro" id="IPR009057">
    <property type="entry name" value="Homeodomain-like_sf"/>
</dbReference>
<evidence type="ECO:0000256" key="2">
    <source>
        <dbReference type="PROSITE-ProRule" id="PRU00335"/>
    </source>
</evidence>
<comment type="caution">
    <text evidence="4">The sequence shown here is derived from an EMBL/GenBank/DDBJ whole genome shotgun (WGS) entry which is preliminary data.</text>
</comment>
<dbReference type="Gene3D" id="1.10.357.10">
    <property type="entry name" value="Tetracycline Repressor, domain 2"/>
    <property type="match status" value="1"/>
</dbReference>
<dbReference type="GO" id="GO:0003700">
    <property type="term" value="F:DNA-binding transcription factor activity"/>
    <property type="evidence" value="ECO:0007669"/>
    <property type="project" value="TreeGrafter"/>
</dbReference>
<accession>A0A8J3SJF3</accession>
<organism evidence="4 5">
    <name type="scientific">Planobispora siamensis</name>
    <dbReference type="NCBI Taxonomy" id="936338"/>
    <lineage>
        <taxon>Bacteria</taxon>
        <taxon>Bacillati</taxon>
        <taxon>Actinomycetota</taxon>
        <taxon>Actinomycetes</taxon>
        <taxon>Streptosporangiales</taxon>
        <taxon>Streptosporangiaceae</taxon>
        <taxon>Planobispora</taxon>
    </lineage>
</organism>
<dbReference type="PRINTS" id="PR00455">
    <property type="entry name" value="HTHTETR"/>
</dbReference>
<dbReference type="InterPro" id="IPR001647">
    <property type="entry name" value="HTH_TetR"/>
</dbReference>
<protein>
    <submittedName>
        <fullName evidence="4">DNA-binding protein</fullName>
    </submittedName>
</protein>
<evidence type="ECO:0000259" key="3">
    <source>
        <dbReference type="PROSITE" id="PS50977"/>
    </source>
</evidence>
<gene>
    <name evidence="4" type="ORF">Psi01_13780</name>
</gene>
<dbReference type="InterPro" id="IPR050109">
    <property type="entry name" value="HTH-type_TetR-like_transc_reg"/>
</dbReference>
<evidence type="ECO:0000313" key="5">
    <source>
        <dbReference type="Proteomes" id="UP000619788"/>
    </source>
</evidence>
<sequence>MAVIAAAAECFVEKGYAETTMKDIAARAGVSAPTVYAQGAKAELLLAAVDQSLVGDAAPESLRERDWFRRLLEERDKKEKLRLLREIALNRPPMSGEIMRAFREAAPGDPEIGEAWEEYQRRRYADMRVLVESFAHLLRPGLTVERAADVFWAVFDEQTTEVLLGRGWTLTECVDWMIDGMDRLLLH</sequence>
<dbReference type="PROSITE" id="PS50977">
    <property type="entry name" value="HTH_TETR_2"/>
    <property type="match status" value="1"/>
</dbReference>
<keyword evidence="5" id="KW-1185">Reference proteome</keyword>
<name>A0A8J3SJF3_9ACTN</name>